<comment type="caution">
    <text evidence="2">The sequence shown here is derived from an EMBL/GenBank/DDBJ whole genome shotgun (WGS) entry which is preliminary data.</text>
</comment>
<evidence type="ECO:0000259" key="1">
    <source>
        <dbReference type="Pfam" id="PF24864"/>
    </source>
</evidence>
<keyword evidence="3" id="KW-1185">Reference proteome</keyword>
<dbReference type="EMBL" id="CAJVRL010000106">
    <property type="protein sequence ID" value="CAG8961302.1"/>
    <property type="molecule type" value="Genomic_DNA"/>
</dbReference>
<dbReference type="PANTHER" id="PTHR38790">
    <property type="entry name" value="2EXR DOMAIN-CONTAINING PROTEIN-RELATED"/>
    <property type="match status" value="1"/>
</dbReference>
<evidence type="ECO:0000313" key="3">
    <source>
        <dbReference type="Proteomes" id="UP000696280"/>
    </source>
</evidence>
<reference evidence="2" key="1">
    <citation type="submission" date="2021-07" db="EMBL/GenBank/DDBJ databases">
        <authorList>
            <person name="Durling M."/>
        </authorList>
    </citation>
    <scope>NUCLEOTIDE SEQUENCE</scope>
</reference>
<dbReference type="OrthoDB" id="4757095at2759"/>
<gene>
    <name evidence="2" type="ORF">HYFRA_00013763</name>
</gene>
<dbReference type="Pfam" id="PF24864">
    <property type="entry name" value="DUF7730"/>
    <property type="match status" value="1"/>
</dbReference>
<proteinExistence type="predicted"/>
<organism evidence="2 3">
    <name type="scientific">Hymenoscyphus fraxineus</name>
    <dbReference type="NCBI Taxonomy" id="746836"/>
    <lineage>
        <taxon>Eukaryota</taxon>
        <taxon>Fungi</taxon>
        <taxon>Dikarya</taxon>
        <taxon>Ascomycota</taxon>
        <taxon>Pezizomycotina</taxon>
        <taxon>Leotiomycetes</taxon>
        <taxon>Helotiales</taxon>
        <taxon>Helotiaceae</taxon>
        <taxon>Hymenoscyphus</taxon>
    </lineage>
</organism>
<feature type="domain" description="DUF7730" evidence="1">
    <location>
        <begin position="78"/>
        <end position="299"/>
    </location>
</feature>
<sequence>MGSQRYHEACITCPPQNCHDDYHRDKFQATEICTSMNEGMSREIPTKKINSKDILKFQKPFAMPSPCTVLHRFQNISPQRNCSLLSRLSLELRRKIYEELFADQARKWHLSRPTEIIQIRGSRESEIVEKQTWCTVACLEGHELYRPDISHQKCFSNRGCFADPAVSPRIEMAFLFTCRQASYNETSPMLYGRIVFGIESPLALRRLVTTLSPTTLNSITSIDLVWSMEPTQSPALHAFLRRHREQNEQIALVPSDYDYSVCPQPQTSDAALLGYRRTWETLKEMKGLKTLRVKFTDVWPSFGRIRDYEHTWLDLPPEFAELDDLTLAVPEPFFRDFERLRRVRGLDIRILDTGDGTPDSECRYAGERRIPLPFGSFPFTV</sequence>
<accession>A0A9N9LD57</accession>
<dbReference type="InterPro" id="IPR056632">
    <property type="entry name" value="DUF7730"/>
</dbReference>
<protein>
    <recommendedName>
        <fullName evidence="1">DUF7730 domain-containing protein</fullName>
    </recommendedName>
</protein>
<dbReference type="AlphaFoldDB" id="A0A9N9LD57"/>
<evidence type="ECO:0000313" key="2">
    <source>
        <dbReference type="EMBL" id="CAG8961302.1"/>
    </source>
</evidence>
<name>A0A9N9LD57_9HELO</name>
<dbReference type="Proteomes" id="UP000696280">
    <property type="component" value="Unassembled WGS sequence"/>
</dbReference>